<evidence type="ECO:0000313" key="1">
    <source>
        <dbReference type="EMBL" id="QIZ72064.1"/>
    </source>
</evidence>
<dbReference type="AlphaFoldDB" id="A0A6H1TZP8"/>
<keyword evidence="2" id="KW-1185">Reference proteome</keyword>
<gene>
    <name evidence="1" type="ORF">HCG48_16995</name>
</gene>
<dbReference type="Proteomes" id="UP000500857">
    <property type="component" value="Chromosome"/>
</dbReference>
<dbReference type="KEGG" id="oxy:HCG48_16995"/>
<evidence type="ECO:0000313" key="2">
    <source>
        <dbReference type="Proteomes" id="UP000500857"/>
    </source>
</evidence>
<reference evidence="1 2" key="1">
    <citation type="submission" date="2020-04" db="EMBL/GenBank/DDBJ databases">
        <authorList>
            <person name="Basu S."/>
            <person name="Maruthanayagam V."/>
            <person name="Chakraborty S."/>
            <person name="Pramanik A."/>
            <person name="Mukherjee J."/>
            <person name="Brink B."/>
        </authorList>
    </citation>
    <scope>NUCLEOTIDE SEQUENCE [LARGE SCALE GENOMIC DNA]</scope>
    <source>
        <strain evidence="1 2">AP17</strain>
    </source>
</reference>
<dbReference type="RefSeq" id="WP_168570215.1">
    <property type="nucleotide sequence ID" value="NZ_CP051167.1"/>
</dbReference>
<dbReference type="PANTHER" id="PTHR39338:SF7">
    <property type="entry name" value="BLL6692 PROTEIN"/>
    <property type="match status" value="1"/>
</dbReference>
<dbReference type="EMBL" id="CP051167">
    <property type="protein sequence ID" value="QIZ72064.1"/>
    <property type="molecule type" value="Genomic_DNA"/>
</dbReference>
<organism evidence="1 2">
    <name type="scientific">Oxynema aestuarii AP17</name>
    <dbReference type="NCBI Taxonomy" id="2064643"/>
    <lineage>
        <taxon>Bacteria</taxon>
        <taxon>Bacillati</taxon>
        <taxon>Cyanobacteriota</taxon>
        <taxon>Cyanophyceae</taxon>
        <taxon>Oscillatoriophycideae</taxon>
        <taxon>Oscillatoriales</taxon>
        <taxon>Oscillatoriaceae</taxon>
        <taxon>Oxynema</taxon>
        <taxon>Oxynema aestuarii</taxon>
    </lineage>
</organism>
<protein>
    <submittedName>
        <fullName evidence="1">VWA containing CoxE family protein</fullName>
    </submittedName>
</protein>
<name>A0A6H1TZP8_9CYAN</name>
<proteinExistence type="predicted"/>
<sequence length="356" mass="40701">MESFDGRQILDEIFKRVRIDFKLGISEYLAALKALNGGWCSNEEDCKETLQLLWCQSPSQQEQFLGIWDVAKVTLATAVRQTSEEFKQPSKSQPPLKSPSTLAEIKTTTPQTTEVWEVPSTPRFTSLPTRAPFVATDTETPTAFPADFPLSRRAMVYHWQYVNRPVKDGCQDILDVDETVKIVASQGFFLSPVYTRQETNHAHLLLLVDRNGSMTPFHYVMRELVETANDESSLQKLDVYYFHNVPATSIYRDPYLTESILLSNLLKTCNTNTSVLIVSDGGAARGYRRFERFEATTRFLDLLRQKTNQVAWLNPMPQQRWYRTSAQLIAYRVPMYPMTPQGMSRAIDTIMGKKLS</sequence>
<dbReference type="PANTHER" id="PTHR39338">
    <property type="entry name" value="BLL5662 PROTEIN-RELATED"/>
    <property type="match status" value="1"/>
</dbReference>
<accession>A0A6H1TZP8</accession>